<proteinExistence type="predicted"/>
<evidence type="ECO:0000313" key="1">
    <source>
        <dbReference type="EMBL" id="CQR71258.1"/>
    </source>
</evidence>
<reference evidence="2" key="1">
    <citation type="submission" date="2015-03" db="EMBL/GenBank/DDBJ databases">
        <authorList>
            <person name="Nijsse Bart"/>
        </authorList>
    </citation>
    <scope>NUCLEOTIDE SEQUENCE [LARGE SCALE GENOMIC DNA]</scope>
</reference>
<organism evidence="1 2">
    <name type="scientific">Sporomusa ovata</name>
    <dbReference type="NCBI Taxonomy" id="2378"/>
    <lineage>
        <taxon>Bacteria</taxon>
        <taxon>Bacillati</taxon>
        <taxon>Bacillota</taxon>
        <taxon>Negativicutes</taxon>
        <taxon>Selenomonadales</taxon>
        <taxon>Sporomusaceae</taxon>
        <taxon>Sporomusa</taxon>
    </lineage>
</organism>
<dbReference type="RefSeq" id="WP_021167366.1">
    <property type="nucleotide sequence ID" value="NZ_CTRP01000004.1"/>
</dbReference>
<dbReference type="InterPro" id="IPR049744">
    <property type="entry name" value="CC/Se_fam"/>
</dbReference>
<keyword evidence="2" id="KW-1185">Reference proteome</keyword>
<gene>
    <name evidence="1" type="ORF">SpAn4DRAFT_3763</name>
</gene>
<dbReference type="NCBIfam" id="NF041239">
    <property type="entry name" value="Moor_selen_rel"/>
    <property type="match status" value="1"/>
</dbReference>
<sequence>MAMLTITNKALAYIKAHGKPVYLELFQVISCCIDIRESPSVRLGQPHDLHNYSCEEIQGIMVYIPHELPAIPLTITLSNFFGFKKLVIEGWSLA</sequence>
<protein>
    <submittedName>
        <fullName evidence="1">Uncharacterized protein</fullName>
    </submittedName>
</protein>
<name>A0A0U1KV01_9FIRM</name>
<accession>A0A0U1KV01</accession>
<dbReference type="AlphaFoldDB" id="A0A0U1KV01"/>
<dbReference type="EMBL" id="CTRP01000004">
    <property type="protein sequence ID" value="CQR71258.1"/>
    <property type="molecule type" value="Genomic_DNA"/>
</dbReference>
<dbReference type="Proteomes" id="UP000049855">
    <property type="component" value="Unassembled WGS sequence"/>
</dbReference>
<evidence type="ECO:0000313" key="2">
    <source>
        <dbReference type="Proteomes" id="UP000049855"/>
    </source>
</evidence>